<reference evidence="2" key="1">
    <citation type="submission" date="2022-11" db="UniProtKB">
        <authorList>
            <consortium name="WormBaseParasite"/>
        </authorList>
    </citation>
    <scope>IDENTIFICATION</scope>
</reference>
<protein>
    <submittedName>
        <fullName evidence="2">Uncharacterized protein</fullName>
    </submittedName>
</protein>
<proteinExistence type="predicted"/>
<organism evidence="1 2">
    <name type="scientific">Panagrolaimus sp. PS1159</name>
    <dbReference type="NCBI Taxonomy" id="55785"/>
    <lineage>
        <taxon>Eukaryota</taxon>
        <taxon>Metazoa</taxon>
        <taxon>Ecdysozoa</taxon>
        <taxon>Nematoda</taxon>
        <taxon>Chromadorea</taxon>
        <taxon>Rhabditida</taxon>
        <taxon>Tylenchina</taxon>
        <taxon>Panagrolaimomorpha</taxon>
        <taxon>Panagrolaimoidea</taxon>
        <taxon>Panagrolaimidae</taxon>
        <taxon>Panagrolaimus</taxon>
    </lineage>
</organism>
<evidence type="ECO:0000313" key="1">
    <source>
        <dbReference type="Proteomes" id="UP000887580"/>
    </source>
</evidence>
<sequence length="193" mass="22297">MQLPDSVISDNNEKREKLFSSQFLALRNNDKAEKENEKHRKKEINSTSTIDSSTLSLPEKESEKHRKKEINSTSTIGSSTLSLHIDAYEKSVETVSLDLFSNKKEDLVNDKSWSIKNEKQIFTTASTFVVHNPFEFLRQQNDKVTEFELFQFKASQCLFNPNEASDNDEQDSWVEVEQSDAADILQQKPEWDD</sequence>
<dbReference type="WBParaSite" id="PS1159_v2.g17061.t2">
    <property type="protein sequence ID" value="PS1159_v2.g17061.t2"/>
    <property type="gene ID" value="PS1159_v2.g17061"/>
</dbReference>
<accession>A0AC35FFF7</accession>
<evidence type="ECO:0000313" key="2">
    <source>
        <dbReference type="WBParaSite" id="PS1159_v2.g17061.t2"/>
    </source>
</evidence>
<dbReference type="Proteomes" id="UP000887580">
    <property type="component" value="Unplaced"/>
</dbReference>
<name>A0AC35FFF7_9BILA</name>